<evidence type="ECO:0000256" key="1">
    <source>
        <dbReference type="SAM" id="Phobius"/>
    </source>
</evidence>
<dbReference type="Proteomes" id="UP001519293">
    <property type="component" value="Unassembled WGS sequence"/>
</dbReference>
<keyword evidence="1" id="KW-0812">Transmembrane</keyword>
<sequence>MTTKITRIKKIIIFLMGIALLGFLFLIILNEIIYFILGGDQGKFKKYDKGVTIEVKNSSEENITNLTFSFGYLENIHFQELGEIKQIKPGQTLKLTSKSIQRTNADLSMYLQYQLADSKTIIKDSLVYLDIKSPRKVVVLVDITKVDDEGNLFYTYDGYNGFTQYTGETDPYGDN</sequence>
<evidence type="ECO:0000313" key="2">
    <source>
        <dbReference type="EMBL" id="MBP2242365.1"/>
    </source>
</evidence>
<dbReference type="RefSeq" id="WP_066398109.1">
    <property type="nucleotide sequence ID" value="NZ_JAGIKZ010000019.1"/>
</dbReference>
<proteinExistence type="predicted"/>
<keyword evidence="3" id="KW-1185">Reference proteome</keyword>
<name>A0ABS4RHI7_9BACI</name>
<gene>
    <name evidence="2" type="ORF">J2Z40_002939</name>
</gene>
<feature type="transmembrane region" description="Helical" evidence="1">
    <location>
        <begin position="12"/>
        <end position="37"/>
    </location>
</feature>
<evidence type="ECO:0000313" key="3">
    <source>
        <dbReference type="Proteomes" id="UP001519293"/>
    </source>
</evidence>
<reference evidence="2 3" key="1">
    <citation type="submission" date="2021-03" db="EMBL/GenBank/DDBJ databases">
        <title>Genomic Encyclopedia of Type Strains, Phase IV (KMG-IV): sequencing the most valuable type-strain genomes for metagenomic binning, comparative biology and taxonomic classification.</title>
        <authorList>
            <person name="Goeker M."/>
        </authorList>
    </citation>
    <scope>NUCLEOTIDE SEQUENCE [LARGE SCALE GENOMIC DNA]</scope>
    <source>
        <strain evidence="2 3">DSM 26675</strain>
    </source>
</reference>
<keyword evidence="1" id="KW-0472">Membrane</keyword>
<comment type="caution">
    <text evidence="2">The sequence shown here is derived from an EMBL/GenBank/DDBJ whole genome shotgun (WGS) entry which is preliminary data.</text>
</comment>
<keyword evidence="1" id="KW-1133">Transmembrane helix</keyword>
<organism evidence="2 3">
    <name type="scientific">Cytobacillus eiseniae</name>
    <dbReference type="NCBI Taxonomy" id="762947"/>
    <lineage>
        <taxon>Bacteria</taxon>
        <taxon>Bacillati</taxon>
        <taxon>Bacillota</taxon>
        <taxon>Bacilli</taxon>
        <taxon>Bacillales</taxon>
        <taxon>Bacillaceae</taxon>
        <taxon>Cytobacillus</taxon>
    </lineage>
</organism>
<protein>
    <submittedName>
        <fullName evidence="2">Uncharacterized protein</fullName>
    </submittedName>
</protein>
<accession>A0ABS4RHI7</accession>
<dbReference type="EMBL" id="JAGIKZ010000019">
    <property type="protein sequence ID" value="MBP2242365.1"/>
    <property type="molecule type" value="Genomic_DNA"/>
</dbReference>